<organism evidence="8 9">
    <name type="scientific">Angustibacter luteus</name>
    <dbReference type="NCBI Taxonomy" id="658456"/>
    <lineage>
        <taxon>Bacteria</taxon>
        <taxon>Bacillati</taxon>
        <taxon>Actinomycetota</taxon>
        <taxon>Actinomycetes</taxon>
        <taxon>Kineosporiales</taxon>
        <taxon>Kineosporiaceae</taxon>
    </lineage>
</organism>
<dbReference type="InterPro" id="IPR001874">
    <property type="entry name" value="DHquinase_II"/>
</dbReference>
<dbReference type="NCBIfam" id="NF003807">
    <property type="entry name" value="PRK05395.1-4"/>
    <property type="match status" value="1"/>
</dbReference>
<dbReference type="Pfam" id="PF01220">
    <property type="entry name" value="DHquinase_II"/>
    <property type="match status" value="1"/>
</dbReference>
<comment type="catalytic activity">
    <reaction evidence="1 7">
        <text>3-dehydroquinate = 3-dehydroshikimate + H2O</text>
        <dbReference type="Rhea" id="RHEA:21096"/>
        <dbReference type="ChEBI" id="CHEBI:15377"/>
        <dbReference type="ChEBI" id="CHEBI:16630"/>
        <dbReference type="ChEBI" id="CHEBI:32364"/>
        <dbReference type="EC" id="4.2.1.10"/>
    </reaction>
</comment>
<comment type="caution">
    <text evidence="8">The sequence shown here is derived from an EMBL/GenBank/DDBJ whole genome shotgun (WGS) entry which is preliminary data.</text>
</comment>
<feature type="binding site" evidence="7">
    <location>
        <begin position="100"/>
        <end position="101"/>
    </location>
    <ligand>
        <name>substrate</name>
    </ligand>
</feature>
<feature type="binding site" evidence="7">
    <location>
        <position position="73"/>
    </location>
    <ligand>
        <name>substrate</name>
    </ligand>
</feature>
<dbReference type="HAMAP" id="MF_00169">
    <property type="entry name" value="AroQ"/>
    <property type="match status" value="1"/>
</dbReference>
<feature type="binding site" evidence="7">
    <location>
        <position position="86"/>
    </location>
    <ligand>
        <name>substrate</name>
    </ligand>
</feature>
<proteinExistence type="inferred from homology"/>
<comment type="pathway">
    <text evidence="2 7">Metabolic intermediate biosynthesis; chorismate biosynthesis; chorismate from D-erythrose 4-phosphate and phosphoenolpyruvate: step 3/7.</text>
</comment>
<dbReference type="PANTHER" id="PTHR21272:SF3">
    <property type="entry name" value="CATABOLIC 3-DEHYDROQUINASE"/>
    <property type="match status" value="1"/>
</dbReference>
<evidence type="ECO:0000256" key="5">
    <source>
        <dbReference type="ARBA" id="ARBA00012060"/>
    </source>
</evidence>
<dbReference type="EC" id="4.2.1.10" evidence="5 7"/>
<dbReference type="PANTHER" id="PTHR21272">
    <property type="entry name" value="CATABOLIC 3-DEHYDROQUINASE"/>
    <property type="match status" value="1"/>
</dbReference>
<comment type="function">
    <text evidence="7">Catalyzes a trans-dehydration via an enolate intermediate.</text>
</comment>
<comment type="subunit">
    <text evidence="4 7">Homododecamer.</text>
</comment>
<gene>
    <name evidence="7" type="primary">aroQ</name>
    <name evidence="8" type="ORF">ACFQDO_14495</name>
</gene>
<evidence type="ECO:0000313" key="8">
    <source>
        <dbReference type="EMBL" id="MFC6008343.1"/>
    </source>
</evidence>
<dbReference type="RefSeq" id="WP_345714963.1">
    <property type="nucleotide sequence ID" value="NZ_BAABFP010000002.1"/>
</dbReference>
<evidence type="ECO:0000313" key="9">
    <source>
        <dbReference type="Proteomes" id="UP001596189"/>
    </source>
</evidence>
<comment type="caution">
    <text evidence="7">Lacks conserved residue(s) required for the propagation of feature annotation.</text>
</comment>
<keyword evidence="7" id="KW-0057">Aromatic amino acid biosynthesis</keyword>
<dbReference type="GO" id="GO:0003855">
    <property type="term" value="F:3-dehydroquinate dehydratase activity"/>
    <property type="evidence" value="ECO:0007669"/>
    <property type="project" value="UniProtKB-EC"/>
</dbReference>
<reference evidence="9" key="1">
    <citation type="journal article" date="2019" name="Int. J. Syst. Evol. Microbiol.">
        <title>The Global Catalogue of Microorganisms (GCM) 10K type strain sequencing project: providing services to taxonomists for standard genome sequencing and annotation.</title>
        <authorList>
            <consortium name="The Broad Institute Genomics Platform"/>
            <consortium name="The Broad Institute Genome Sequencing Center for Infectious Disease"/>
            <person name="Wu L."/>
            <person name="Ma J."/>
        </authorList>
    </citation>
    <scope>NUCLEOTIDE SEQUENCE [LARGE SCALE GENOMIC DNA]</scope>
    <source>
        <strain evidence="9">KACC 14249</strain>
    </source>
</reference>
<dbReference type="Proteomes" id="UP001596189">
    <property type="component" value="Unassembled WGS sequence"/>
</dbReference>
<evidence type="ECO:0000256" key="2">
    <source>
        <dbReference type="ARBA" id="ARBA00004902"/>
    </source>
</evidence>
<keyword evidence="7" id="KW-0028">Amino-acid biosynthesis</keyword>
<keyword evidence="9" id="KW-1185">Reference proteome</keyword>
<evidence type="ECO:0000256" key="3">
    <source>
        <dbReference type="ARBA" id="ARBA00011037"/>
    </source>
</evidence>
<feature type="site" description="Transition state stabilizer" evidence="7">
    <location>
        <position position="17"/>
    </location>
</feature>
<evidence type="ECO:0000256" key="4">
    <source>
        <dbReference type="ARBA" id="ARBA00011193"/>
    </source>
</evidence>
<dbReference type="SUPFAM" id="SSF52304">
    <property type="entry name" value="Type II 3-dehydroquinate dehydratase"/>
    <property type="match status" value="1"/>
</dbReference>
<feature type="active site" description="Proton acceptor" evidence="7">
    <location>
        <position position="22"/>
    </location>
</feature>
<evidence type="ECO:0000256" key="6">
    <source>
        <dbReference type="ARBA" id="ARBA00023239"/>
    </source>
</evidence>
<accession>A0ABW1JI36</accession>
<evidence type="ECO:0000256" key="1">
    <source>
        <dbReference type="ARBA" id="ARBA00001864"/>
    </source>
</evidence>
<dbReference type="Gene3D" id="3.40.50.9100">
    <property type="entry name" value="Dehydroquinase, class II"/>
    <property type="match status" value="1"/>
</dbReference>
<keyword evidence="6 7" id="KW-0456">Lyase</keyword>
<evidence type="ECO:0000256" key="7">
    <source>
        <dbReference type="HAMAP-Rule" id="MF_00169"/>
    </source>
</evidence>
<protein>
    <recommendedName>
        <fullName evidence="5 7">3-dehydroquinate dehydratase</fullName>
        <shortName evidence="7">3-dehydroquinase</shortName>
        <ecNumber evidence="5 7">4.2.1.10</ecNumber>
    </recommendedName>
    <alternativeName>
        <fullName evidence="7">Type II DHQase</fullName>
    </alternativeName>
</protein>
<name>A0ABW1JI36_9ACTN</name>
<sequence length="151" mass="16439">MRIGVLHGSNLNRLGRRNPAKYGTHTLVDVAASIDDTGARLGFEARHVQSNHEGVLVDWVHTEMDDLDAVVVNPAGFTSVGYPLLDAIVDTALPFAVVHISPWFAMDGRNRADIFAPLATTYVTGAGWHGYRLACEALFHHVQDAAAVRPR</sequence>
<dbReference type="EMBL" id="JBHSRD010000004">
    <property type="protein sequence ID" value="MFC6008343.1"/>
    <property type="molecule type" value="Genomic_DNA"/>
</dbReference>
<dbReference type="InterPro" id="IPR036441">
    <property type="entry name" value="DHquinase_II_sf"/>
</dbReference>
<comment type="similarity">
    <text evidence="3 7">Belongs to the type-II 3-dehydroquinase family.</text>
</comment>
<feature type="active site" description="Proton donor" evidence="7">
    <location>
        <position position="99"/>
    </location>
</feature>
<dbReference type="PIRSF" id="PIRSF001399">
    <property type="entry name" value="DHquinase_II"/>
    <property type="match status" value="1"/>
</dbReference>